<proteinExistence type="predicted"/>
<comment type="caution">
    <text evidence="1">The sequence shown here is derived from an EMBL/GenBank/DDBJ whole genome shotgun (WGS) entry which is preliminary data.</text>
</comment>
<dbReference type="Gene3D" id="3.80.10.10">
    <property type="entry name" value="Ribonuclease Inhibitor"/>
    <property type="match status" value="1"/>
</dbReference>
<dbReference type="EMBL" id="LUGG01000001">
    <property type="protein sequence ID" value="OBZ79320.1"/>
    <property type="molecule type" value="Genomic_DNA"/>
</dbReference>
<evidence type="ECO:0000313" key="1">
    <source>
        <dbReference type="EMBL" id="OBZ79320.1"/>
    </source>
</evidence>
<dbReference type="SUPFAM" id="SSF52047">
    <property type="entry name" value="RNI-like"/>
    <property type="match status" value="1"/>
</dbReference>
<protein>
    <recommendedName>
        <fullName evidence="3">F-box domain-containing protein</fullName>
    </recommendedName>
</protein>
<reference evidence="1 2" key="1">
    <citation type="submission" date="2016-03" db="EMBL/GenBank/DDBJ databases">
        <title>Whole genome sequencing of Grifola frondosa 9006-11.</title>
        <authorList>
            <person name="Min B."/>
            <person name="Park H."/>
            <person name="Kim J.-G."/>
            <person name="Cho H."/>
            <person name="Oh Y.-L."/>
            <person name="Kong W.-S."/>
            <person name="Choi I.-G."/>
        </authorList>
    </citation>
    <scope>NUCLEOTIDE SEQUENCE [LARGE SCALE GENOMIC DNA]</scope>
    <source>
        <strain evidence="1 2">9006-11</strain>
    </source>
</reference>
<evidence type="ECO:0008006" key="3">
    <source>
        <dbReference type="Google" id="ProtNLM"/>
    </source>
</evidence>
<accession>A0A1C7MR34</accession>
<dbReference type="OrthoDB" id="2977329at2759"/>
<organism evidence="1 2">
    <name type="scientific">Grifola frondosa</name>
    <name type="common">Maitake</name>
    <name type="synonym">Polyporus frondosus</name>
    <dbReference type="NCBI Taxonomy" id="5627"/>
    <lineage>
        <taxon>Eukaryota</taxon>
        <taxon>Fungi</taxon>
        <taxon>Dikarya</taxon>
        <taxon>Basidiomycota</taxon>
        <taxon>Agaricomycotina</taxon>
        <taxon>Agaricomycetes</taxon>
        <taxon>Polyporales</taxon>
        <taxon>Grifolaceae</taxon>
        <taxon>Grifola</taxon>
    </lineage>
</organism>
<name>A0A1C7MR34_GRIFR</name>
<keyword evidence="2" id="KW-1185">Reference proteome</keyword>
<evidence type="ECO:0000313" key="2">
    <source>
        <dbReference type="Proteomes" id="UP000092993"/>
    </source>
</evidence>
<sequence length="456" mass="52266">MPRGRNSSPIISLFRGWRFREMIRHSLGCISLGLSEAGHWYRLIFPASTHRSRQLYFTSESHTNYLLHQFHACFGLLSILHTDSPAMPVVPPELSDYIIDFLHNDSCTLRACSLTCRAWLPASRYHLLNKVALHNARLCSAFHELLKTTPNLGLYVRELNISQAVEPREIVNDIVATSSFVKLVSQIFTHMRWVTDLRLCLIDMLPATSFGILRHQSITDISLSYCRFLEFADFVDFFYAFPQLKCLTLGGVTWRHGRTPRRLSPTPVLQKLVLGRDMDLATLVDWLVSEELHTSIETFSVRCASEDDADVVGPFLDILGPSLRHLELDWYLSRVKEVCLPRSITLQQCNDLETLSLHCPILFNASLPWVTSLLTHVNAHSIRTISWDIRLLGDVDALDWESISRILCTPMFRNLEALMFKVVVWPGVHLDTIEVKRLIRKRLSHFDSKGMVHFSS</sequence>
<dbReference type="OMA" id="CQFADFA"/>
<dbReference type="AlphaFoldDB" id="A0A1C7MR34"/>
<gene>
    <name evidence="1" type="ORF">A0H81_00964</name>
</gene>
<dbReference type="STRING" id="5627.A0A1C7MR34"/>
<dbReference type="InterPro" id="IPR032675">
    <property type="entry name" value="LRR_dom_sf"/>
</dbReference>
<dbReference type="Proteomes" id="UP000092993">
    <property type="component" value="Unassembled WGS sequence"/>
</dbReference>